<dbReference type="InterPro" id="IPR011701">
    <property type="entry name" value="MFS"/>
</dbReference>
<gene>
    <name evidence="9" type="primary">txxeb 876</name>
    <name evidence="9" type="ORF">TXXE_09320</name>
</gene>
<organism evidence="9 10">
    <name type="scientific">Thermobacillus xylanilyticus</name>
    <dbReference type="NCBI Taxonomy" id="76633"/>
    <lineage>
        <taxon>Bacteria</taxon>
        <taxon>Bacillati</taxon>
        <taxon>Bacillota</taxon>
        <taxon>Bacilli</taxon>
        <taxon>Bacillales</taxon>
        <taxon>Paenibacillaceae</taxon>
        <taxon>Thermobacillus</taxon>
    </lineage>
</organism>
<dbReference type="InterPro" id="IPR050189">
    <property type="entry name" value="MFS_Efflux_Transporters"/>
</dbReference>
<dbReference type="EMBL" id="CAJRAY010000042">
    <property type="protein sequence ID" value="CAG5085911.1"/>
    <property type="molecule type" value="Genomic_DNA"/>
</dbReference>
<dbReference type="InterPro" id="IPR036259">
    <property type="entry name" value="MFS_trans_sf"/>
</dbReference>
<dbReference type="CDD" id="cd17474">
    <property type="entry name" value="MFS_YfmO_like"/>
    <property type="match status" value="1"/>
</dbReference>
<keyword evidence="2" id="KW-0813">Transport</keyword>
<name>A0ABM8V3V2_THEXY</name>
<evidence type="ECO:0000256" key="2">
    <source>
        <dbReference type="ARBA" id="ARBA00022448"/>
    </source>
</evidence>
<evidence type="ECO:0000256" key="7">
    <source>
        <dbReference type="SAM" id="Phobius"/>
    </source>
</evidence>
<comment type="caution">
    <text evidence="9">The sequence shown here is derived from an EMBL/GenBank/DDBJ whole genome shotgun (WGS) entry which is preliminary data.</text>
</comment>
<keyword evidence="5 7" id="KW-1133">Transmembrane helix</keyword>
<dbReference type="PANTHER" id="PTHR43124:SF3">
    <property type="entry name" value="CHLORAMPHENICOL EFFLUX PUMP RV0191"/>
    <property type="match status" value="1"/>
</dbReference>
<evidence type="ECO:0000259" key="8">
    <source>
        <dbReference type="PROSITE" id="PS50850"/>
    </source>
</evidence>
<dbReference type="PROSITE" id="PS50850">
    <property type="entry name" value="MFS"/>
    <property type="match status" value="1"/>
</dbReference>
<dbReference type="SUPFAM" id="SSF103473">
    <property type="entry name" value="MFS general substrate transporter"/>
    <property type="match status" value="1"/>
</dbReference>
<feature type="transmembrane region" description="Helical" evidence="7">
    <location>
        <begin position="343"/>
        <end position="366"/>
    </location>
</feature>
<dbReference type="Gene3D" id="1.20.1250.20">
    <property type="entry name" value="MFS general substrate transporter like domains"/>
    <property type="match status" value="1"/>
</dbReference>
<keyword evidence="10" id="KW-1185">Reference proteome</keyword>
<feature type="transmembrane region" description="Helical" evidence="7">
    <location>
        <begin position="172"/>
        <end position="191"/>
    </location>
</feature>
<sequence>MSRTKRSALLALSSIPLIMTLGNSMLIPVLPAIRRKLELTPLQTSLIITVFSVMAILFIPPAGWLSDRIGRKRVILPCLALAGIGGAVCTAAIIWLKHPYPYLLAGRILQGIGAAGAAPIVMPLVGDMFKSKEQVSEGLGLIETSNTFGKVLSPIIGSVLAMLAWYAPFAAIPVFAAVAVLLVALLVRAPAKKDEPQPLPAFLRTLRRIFRQKGRWLFAVFALGGLGMFILFASLVHLSDALEDQLGLDGVWKGAVLALPLAVLCTASYVTGKLIGERKRRMKVIATAGFALSACATGACAAADGIWLQLALFSAAGLGIGAALPCLDAFITEGIDEAHRGTVGSFYSSMRFAGVALGPPAASLLGRPNADPLFWCLAGAGAVSALVAWLAIRPGEPNPRVYTGPRLVGRPSPSR</sequence>
<protein>
    <submittedName>
        <fullName evidence="9">Multidrug resistance protein, major facilitator superfamily</fullName>
    </submittedName>
</protein>
<evidence type="ECO:0000256" key="5">
    <source>
        <dbReference type="ARBA" id="ARBA00022989"/>
    </source>
</evidence>
<keyword evidence="6 7" id="KW-0472">Membrane</keyword>
<feature type="transmembrane region" description="Helical" evidence="7">
    <location>
        <begin position="42"/>
        <end position="62"/>
    </location>
</feature>
<dbReference type="Proteomes" id="UP000681526">
    <property type="component" value="Unassembled WGS sequence"/>
</dbReference>
<feature type="domain" description="Major facilitator superfamily (MFS) profile" evidence="8">
    <location>
        <begin position="8"/>
        <end position="396"/>
    </location>
</feature>
<feature type="transmembrane region" description="Helical" evidence="7">
    <location>
        <begin position="250"/>
        <end position="272"/>
    </location>
</feature>
<keyword evidence="3" id="KW-1003">Cell membrane</keyword>
<comment type="subcellular location">
    <subcellularLocation>
        <location evidence="1">Cell membrane</location>
        <topology evidence="1">Multi-pass membrane protein</topology>
    </subcellularLocation>
</comment>
<feature type="transmembrane region" description="Helical" evidence="7">
    <location>
        <begin position="216"/>
        <end position="238"/>
    </location>
</feature>
<evidence type="ECO:0000313" key="10">
    <source>
        <dbReference type="Proteomes" id="UP000681526"/>
    </source>
</evidence>
<evidence type="ECO:0000256" key="6">
    <source>
        <dbReference type="ARBA" id="ARBA00023136"/>
    </source>
</evidence>
<dbReference type="PANTHER" id="PTHR43124">
    <property type="entry name" value="PURINE EFFLUX PUMP PBUE"/>
    <property type="match status" value="1"/>
</dbReference>
<evidence type="ECO:0000256" key="4">
    <source>
        <dbReference type="ARBA" id="ARBA00022692"/>
    </source>
</evidence>
<dbReference type="Pfam" id="PF07690">
    <property type="entry name" value="MFS_1"/>
    <property type="match status" value="1"/>
</dbReference>
<evidence type="ECO:0000256" key="3">
    <source>
        <dbReference type="ARBA" id="ARBA00022475"/>
    </source>
</evidence>
<proteinExistence type="predicted"/>
<accession>A0ABM8V3V2</accession>
<evidence type="ECO:0000313" key="9">
    <source>
        <dbReference type="EMBL" id="CAG5085911.1"/>
    </source>
</evidence>
<feature type="transmembrane region" description="Helical" evidence="7">
    <location>
        <begin position="310"/>
        <end position="331"/>
    </location>
</feature>
<keyword evidence="4 7" id="KW-0812">Transmembrane</keyword>
<dbReference type="InterPro" id="IPR020846">
    <property type="entry name" value="MFS_dom"/>
</dbReference>
<feature type="transmembrane region" description="Helical" evidence="7">
    <location>
        <begin position="372"/>
        <end position="392"/>
    </location>
</feature>
<evidence type="ECO:0000256" key="1">
    <source>
        <dbReference type="ARBA" id="ARBA00004651"/>
    </source>
</evidence>
<reference evidence="9 10" key="1">
    <citation type="submission" date="2021-04" db="EMBL/GenBank/DDBJ databases">
        <authorList>
            <person name="Rakotoarivonina H."/>
        </authorList>
    </citation>
    <scope>NUCLEOTIDE SEQUENCE [LARGE SCALE GENOMIC DNA]</scope>
    <source>
        <strain evidence="9 10">XE</strain>
    </source>
</reference>
<dbReference type="RefSeq" id="WP_213484389.1">
    <property type="nucleotide sequence ID" value="NZ_CAJRAY010000042.1"/>
</dbReference>
<dbReference type="PRINTS" id="PR01035">
    <property type="entry name" value="TCRTETA"/>
</dbReference>
<dbReference type="InterPro" id="IPR001958">
    <property type="entry name" value="Tet-R_TetA/multi-R_MdtG-like"/>
</dbReference>
<feature type="transmembrane region" description="Helical" evidence="7">
    <location>
        <begin position="74"/>
        <end position="96"/>
    </location>
</feature>